<keyword evidence="2" id="KW-1185">Reference proteome</keyword>
<feature type="non-terminal residue" evidence="1">
    <location>
        <position position="1"/>
    </location>
</feature>
<sequence length="1372" mass="147507">GVQAVECCARWPRIRLVRPVADSRRNPWGGNGTVNLPGGSSRSRSRGVLVIVPPPAPADVVRLPPRATNRPPISTALPAGWRVLPTSSYPTPVDPPPGLEPTTTPPRPLQAPSVDATTLRLTARSCAASAPLASHHPPQGRSPDRLPIRACSVLVRVSSPIVTSSNLQPLAPRVPRAVRLAVSQHPNTAKQRRRPPWPCPSGSRPSTSTRRRTRTTSTSPLGQVITVTEEEDDDWYAGEYVDDHGVKKEGIFPRNFVEKFEPTAPPRPARTRTKKDAETAHPPAAEEVAAAPAHEEPALPKHEELEIEEADEPVHRAAPAERATAAPAAAPVKAPEPAPTPASPPSASKTTEHPAPAAAAASTSAPKAKASAPPPVTEKPASNSFKDRIAAFNKPAAPPVAPFKPGSLSGGGGFIKKPFVAPPLAEMPTREEDPEIKEREAETMEQAEKAGLVPSEQHEAVEEEDQPKPTSLKERIALLQKQQMEQAQRHADAAAKKEKPKKPPPKKRTEPAVHTEVPADTAETLASPTLERTETLESAARTSTDDPQSPRVAPPRRKSSKGPAVESVHDGNEADMSGAGDTTEGQDDTTERDDSDGVQRRMSRVPTATAATTAAAEEGEAAEAEEGEEEEEEEEEEDVDPEVRRKEELRARMAKMSGGMGFHGMFGAPMPGMAPPKKKAPKAEAGPEAEGSEETSHISRAAPRFPHPWQWHFLAWDEPAPPARAVPPPVPPRAADEADSEEEEEEATTPAPVPEPKPPRRDASGPPPVPGGRPAPPPVPTEARPPPPPPPADAPPTEGSESDDELSGANRERETPLSSTRSPPLPPQRVQSPPLSPRREEFSPTSPPSANKRNSRPPPPIPGTAPVPPPSQSRPPPPPPPGVLSRQSTADVHAPPPIPSRPPQAGEEEDEENTEYEGDYDTDIASSVPHKDALKAHARDSSEDNTLQSPIADVPPVLPPPIPTAAAPRAVPPPLPSHPAPDSGKRRSVDMPRAAPPPPPPPKEAPPAQSDDYDPYNYAAPASSYSHKTPMIEEEDAYFPGPAPGVSAPDRRAPPAAPGSRGQARQSLDVQRTSTGGRRSVDIHRPSMESGFIANDIDLAVQSGWWKQANQVPPVLQGRRDIHFESEESTTTNQGSKTVTTREIFVLYQDYSQTIITVRYDPSNPSDVELEQRHEPPPRTLRQDQMEEFYERFGRQISDAASSKKDTVVADGTPQGLVLELLRPLRDALWPVGSRSYGALVYANMGNASTQQHDVIRPGDIISIRNAKFQGEARAHARQVHGRGGQARPRGCSGGMGRDEEEGTGMGARAREQEGEARELQAGRPAKRRGQDLAGGPSELGWLEQPALMELREQRHGVEERRSSRKGRRWAC</sequence>
<dbReference type="EMBL" id="JBGNUJ010000011">
    <property type="protein sequence ID" value="KAL3953830.1"/>
    <property type="molecule type" value="Genomic_DNA"/>
</dbReference>
<gene>
    <name evidence="1" type="ORF">ACCO45_011786</name>
</gene>
<evidence type="ECO:0000313" key="1">
    <source>
        <dbReference type="EMBL" id="KAL3953830.1"/>
    </source>
</evidence>
<accession>A0ACC4DBU6</accession>
<name>A0ACC4DBU6_PURLI</name>
<proteinExistence type="predicted"/>
<organism evidence="1 2">
    <name type="scientific">Purpureocillium lilacinum</name>
    <name type="common">Paecilomyces lilacinus</name>
    <dbReference type="NCBI Taxonomy" id="33203"/>
    <lineage>
        <taxon>Eukaryota</taxon>
        <taxon>Fungi</taxon>
        <taxon>Dikarya</taxon>
        <taxon>Ascomycota</taxon>
        <taxon>Pezizomycotina</taxon>
        <taxon>Sordariomycetes</taxon>
        <taxon>Hypocreomycetidae</taxon>
        <taxon>Hypocreales</taxon>
        <taxon>Ophiocordycipitaceae</taxon>
        <taxon>Purpureocillium</taxon>
    </lineage>
</organism>
<evidence type="ECO:0000313" key="2">
    <source>
        <dbReference type="Proteomes" id="UP001638806"/>
    </source>
</evidence>
<dbReference type="Proteomes" id="UP001638806">
    <property type="component" value="Unassembled WGS sequence"/>
</dbReference>
<protein>
    <submittedName>
        <fullName evidence="1">Uncharacterized protein</fullName>
    </submittedName>
</protein>
<comment type="caution">
    <text evidence="1">The sequence shown here is derived from an EMBL/GenBank/DDBJ whole genome shotgun (WGS) entry which is preliminary data.</text>
</comment>
<reference evidence="1" key="1">
    <citation type="submission" date="2024-12" db="EMBL/GenBank/DDBJ databases">
        <title>Comparative genomics and development of molecular markers within Purpureocillium lilacinum and among Purpureocillium species.</title>
        <authorList>
            <person name="Yeh Z.-Y."/>
            <person name="Ni N.-T."/>
            <person name="Lo P.-H."/>
            <person name="Mushyakhwo K."/>
            <person name="Lin C.-F."/>
            <person name="Nai Y.-S."/>
        </authorList>
    </citation>
    <scope>NUCLEOTIDE SEQUENCE</scope>
    <source>
        <strain evidence="1">NCHU-NPUST-175</strain>
    </source>
</reference>